<evidence type="ECO:0000256" key="11">
    <source>
        <dbReference type="ARBA" id="ARBA00081483"/>
    </source>
</evidence>
<dbReference type="GO" id="GO:0005634">
    <property type="term" value="C:nucleus"/>
    <property type="evidence" value="ECO:0000318"/>
    <property type="project" value="GO_Central"/>
</dbReference>
<evidence type="ECO:0000259" key="14">
    <source>
        <dbReference type="PROSITE" id="PS00434"/>
    </source>
</evidence>
<evidence type="ECO:0000313" key="15">
    <source>
        <dbReference type="EMBL" id="EYU41438.1"/>
    </source>
</evidence>
<dbReference type="STRING" id="4155.A0A022RNV9"/>
<keyword evidence="16" id="KW-1185">Reference proteome</keyword>
<keyword evidence="5" id="KW-0346">Stress response</keyword>
<evidence type="ECO:0000256" key="12">
    <source>
        <dbReference type="RuleBase" id="RU004020"/>
    </source>
</evidence>
<keyword evidence="9" id="KW-0539">Nucleus</keyword>
<comment type="similarity">
    <text evidence="2 12">Belongs to the HSF family.</text>
</comment>
<dbReference type="PhylomeDB" id="A0A022RNV9"/>
<dbReference type="PRINTS" id="PR00056">
    <property type="entry name" value="HSFDOMAIN"/>
</dbReference>
<keyword evidence="7" id="KW-0010">Activator</keyword>
<dbReference type="GO" id="GO:0043565">
    <property type="term" value="F:sequence-specific DNA binding"/>
    <property type="evidence" value="ECO:0007669"/>
    <property type="project" value="InterPro"/>
</dbReference>
<evidence type="ECO:0000256" key="5">
    <source>
        <dbReference type="ARBA" id="ARBA00023016"/>
    </source>
</evidence>
<dbReference type="InterPro" id="IPR036388">
    <property type="entry name" value="WH-like_DNA-bd_sf"/>
</dbReference>
<dbReference type="FunFam" id="1.10.10.10:FF:000057">
    <property type="entry name" value="Heat shock transcription factor 1"/>
    <property type="match status" value="1"/>
</dbReference>
<dbReference type="PANTHER" id="PTHR10015">
    <property type="entry name" value="HEAT SHOCK TRANSCRIPTION FACTOR"/>
    <property type="match status" value="1"/>
</dbReference>
<dbReference type="Gene3D" id="1.10.10.10">
    <property type="entry name" value="Winged helix-like DNA-binding domain superfamily/Winged helix DNA-binding domain"/>
    <property type="match status" value="1"/>
</dbReference>
<evidence type="ECO:0000256" key="7">
    <source>
        <dbReference type="ARBA" id="ARBA00023159"/>
    </source>
</evidence>
<feature type="coiled-coil region" evidence="13">
    <location>
        <begin position="132"/>
        <end position="166"/>
    </location>
</feature>
<keyword evidence="8" id="KW-0804">Transcription</keyword>
<organism evidence="15 16">
    <name type="scientific">Erythranthe guttata</name>
    <name type="common">Yellow monkey flower</name>
    <name type="synonym">Mimulus guttatus</name>
    <dbReference type="NCBI Taxonomy" id="4155"/>
    <lineage>
        <taxon>Eukaryota</taxon>
        <taxon>Viridiplantae</taxon>
        <taxon>Streptophyta</taxon>
        <taxon>Embryophyta</taxon>
        <taxon>Tracheophyta</taxon>
        <taxon>Spermatophyta</taxon>
        <taxon>Magnoliopsida</taxon>
        <taxon>eudicotyledons</taxon>
        <taxon>Gunneridae</taxon>
        <taxon>Pentapetalae</taxon>
        <taxon>asterids</taxon>
        <taxon>lamiids</taxon>
        <taxon>Lamiales</taxon>
        <taxon>Phrymaceae</taxon>
        <taxon>Erythranthe</taxon>
    </lineage>
</organism>
<reference evidence="15 16" key="1">
    <citation type="journal article" date="2013" name="Proc. Natl. Acad. Sci. U.S.A.">
        <title>Fine-scale variation in meiotic recombination in Mimulus inferred from population shotgun sequencing.</title>
        <authorList>
            <person name="Hellsten U."/>
            <person name="Wright K.M."/>
            <person name="Jenkins J."/>
            <person name="Shu S."/>
            <person name="Yuan Y."/>
            <person name="Wessler S.R."/>
            <person name="Schmutz J."/>
            <person name="Willis J.H."/>
            <person name="Rokhsar D.S."/>
        </authorList>
    </citation>
    <scope>NUCLEOTIDE SEQUENCE [LARGE SCALE GENOMIC DNA]</scope>
    <source>
        <strain evidence="16">cv. DUN x IM62</strain>
    </source>
</reference>
<keyword evidence="13" id="KW-0175">Coiled coil</keyword>
<keyword evidence="3" id="KW-0597">Phosphoprotein</keyword>
<keyword evidence="6" id="KW-0238">DNA-binding</keyword>
<dbReference type="EMBL" id="KI630320">
    <property type="protein sequence ID" value="EYU41438.1"/>
    <property type="molecule type" value="Genomic_DNA"/>
</dbReference>
<evidence type="ECO:0000256" key="2">
    <source>
        <dbReference type="ARBA" id="ARBA00006403"/>
    </source>
</evidence>
<evidence type="ECO:0000256" key="6">
    <source>
        <dbReference type="ARBA" id="ARBA00023125"/>
    </source>
</evidence>
<dbReference type="PROSITE" id="PS00434">
    <property type="entry name" value="HSF_DOMAIN"/>
    <property type="match status" value="1"/>
</dbReference>
<dbReference type="eggNOG" id="KOG0627">
    <property type="taxonomic scope" value="Eukaryota"/>
</dbReference>
<dbReference type="AlphaFoldDB" id="A0A022RNV9"/>
<feature type="domain" description="HSF-type DNA-binding" evidence="14">
    <location>
        <begin position="55"/>
        <end position="79"/>
    </location>
</feature>
<gene>
    <name evidence="15" type="ORF">MIMGU_mgv1a018789mg</name>
</gene>
<accession>A0A022RNV9</accession>
<sequence length="308" mass="35925">MPQPMEGLHVAGPTPFMSKTYEIVDDPNTDEIVSWSRGNNSFIIWDPHSFTLNLLPRYFKHNNFSSFVRQLNTYGFRKVDPNKWEFANEGFLRGQRHLLKNIKRRKNTTSSNFQTTLESCVEIGRFGLDGEIDRLRRDKSVLMAELVKLRQQQQIANSYLEEIEQRLRETELKQRQTMGFLIKAIKNPTFLQQIVHHKEKIKAKKRIKRIDQELGQQLGVGNNNVGNIIGDFEDGNVSDVKLEPEEFDVEFERLAMSMQEPSINNSEEERLVVNEDDFDKRIIDETLFDGGFWGDMINHDEIGTINLF</sequence>
<dbReference type="GO" id="GO:0003700">
    <property type="term" value="F:DNA-binding transcription factor activity"/>
    <property type="evidence" value="ECO:0000318"/>
    <property type="project" value="GO_Central"/>
</dbReference>
<dbReference type="GO" id="GO:0034605">
    <property type="term" value="P:cellular response to heat"/>
    <property type="evidence" value="ECO:0000318"/>
    <property type="project" value="GO_Central"/>
</dbReference>
<dbReference type="PANTHER" id="PTHR10015:SF334">
    <property type="entry name" value="HEAT STRESS TRANSCRIPTION FACTOR A-6B"/>
    <property type="match status" value="1"/>
</dbReference>
<dbReference type="Pfam" id="PF00447">
    <property type="entry name" value="HSF_DNA-bind"/>
    <property type="match status" value="1"/>
</dbReference>
<evidence type="ECO:0000256" key="13">
    <source>
        <dbReference type="SAM" id="Coils"/>
    </source>
</evidence>
<dbReference type="Proteomes" id="UP000030748">
    <property type="component" value="Unassembled WGS sequence"/>
</dbReference>
<evidence type="ECO:0000256" key="4">
    <source>
        <dbReference type="ARBA" id="ARBA00023015"/>
    </source>
</evidence>
<keyword evidence="4" id="KW-0805">Transcription regulation</keyword>
<comment type="subcellular location">
    <subcellularLocation>
        <location evidence="1">Nucleus</location>
    </subcellularLocation>
</comment>
<evidence type="ECO:0000256" key="1">
    <source>
        <dbReference type="ARBA" id="ARBA00004123"/>
    </source>
</evidence>
<evidence type="ECO:0000256" key="3">
    <source>
        <dbReference type="ARBA" id="ARBA00022553"/>
    </source>
</evidence>
<dbReference type="SMART" id="SM00415">
    <property type="entry name" value="HSF"/>
    <property type="match status" value="1"/>
</dbReference>
<comment type="function">
    <text evidence="10">DNA-binding protein that specifically binds heat shock promoter elements (HSE) and activates transcription.</text>
</comment>
<proteinExistence type="inferred from homology"/>
<dbReference type="InterPro" id="IPR036390">
    <property type="entry name" value="WH_DNA-bd_sf"/>
</dbReference>
<evidence type="ECO:0000313" key="16">
    <source>
        <dbReference type="Proteomes" id="UP000030748"/>
    </source>
</evidence>
<evidence type="ECO:0000256" key="8">
    <source>
        <dbReference type="ARBA" id="ARBA00023163"/>
    </source>
</evidence>
<protein>
    <recommendedName>
        <fullName evidence="11">Heat stress transcription factor</fullName>
    </recommendedName>
</protein>
<name>A0A022RNV9_ERYGU</name>
<dbReference type="InterPro" id="IPR000232">
    <property type="entry name" value="HSF_DNA-bd"/>
</dbReference>
<dbReference type="SUPFAM" id="SSF46785">
    <property type="entry name" value="Winged helix' DNA-binding domain"/>
    <property type="match status" value="1"/>
</dbReference>
<evidence type="ECO:0000256" key="10">
    <source>
        <dbReference type="ARBA" id="ARBA00055747"/>
    </source>
</evidence>
<evidence type="ECO:0000256" key="9">
    <source>
        <dbReference type="ARBA" id="ARBA00023242"/>
    </source>
</evidence>